<dbReference type="InterPro" id="IPR005119">
    <property type="entry name" value="LysR_subst-bd"/>
</dbReference>
<evidence type="ECO:0000256" key="4">
    <source>
        <dbReference type="ARBA" id="ARBA00023163"/>
    </source>
</evidence>
<keyword evidence="2" id="KW-0805">Transcription regulation</keyword>
<keyword evidence="3" id="KW-0238">DNA-binding</keyword>
<dbReference type="PANTHER" id="PTHR30427:SF1">
    <property type="entry name" value="TRANSCRIPTIONAL ACTIVATOR PROTEIN LYSR"/>
    <property type="match status" value="1"/>
</dbReference>
<gene>
    <name evidence="6" type="ORF">BCV19_18925</name>
</gene>
<proteinExistence type="inferred from homology"/>
<comment type="similarity">
    <text evidence="1">Belongs to the LysR transcriptional regulatory family.</text>
</comment>
<dbReference type="RefSeq" id="WP_102483382.1">
    <property type="nucleotide sequence ID" value="NZ_MCSW01000226.1"/>
</dbReference>
<dbReference type="InterPro" id="IPR036388">
    <property type="entry name" value="WH-like_DNA-bd_sf"/>
</dbReference>
<reference evidence="7" key="1">
    <citation type="submission" date="2016-07" db="EMBL/GenBank/DDBJ databases">
        <title>Nontailed viruses are major unrecognized killers of bacteria in the ocean.</title>
        <authorList>
            <person name="Kauffman K."/>
            <person name="Hussain F."/>
            <person name="Yang J."/>
            <person name="Arevalo P."/>
            <person name="Brown J."/>
            <person name="Cutler M."/>
            <person name="Kelly L."/>
            <person name="Polz M.F."/>
        </authorList>
    </citation>
    <scope>NUCLEOTIDE SEQUENCE [LARGE SCALE GENOMIC DNA]</scope>
    <source>
        <strain evidence="7">10N.286.54.F3</strain>
    </source>
</reference>
<feature type="domain" description="HTH lysR-type" evidence="5">
    <location>
        <begin position="1"/>
        <end position="58"/>
    </location>
</feature>
<evidence type="ECO:0000313" key="6">
    <source>
        <dbReference type="EMBL" id="PMF17204.1"/>
    </source>
</evidence>
<dbReference type="Proteomes" id="UP000235405">
    <property type="component" value="Unassembled WGS sequence"/>
</dbReference>
<organism evidence="6 7">
    <name type="scientific">Vibrio splendidus</name>
    <dbReference type="NCBI Taxonomy" id="29497"/>
    <lineage>
        <taxon>Bacteria</taxon>
        <taxon>Pseudomonadati</taxon>
        <taxon>Pseudomonadota</taxon>
        <taxon>Gammaproteobacteria</taxon>
        <taxon>Vibrionales</taxon>
        <taxon>Vibrionaceae</taxon>
        <taxon>Vibrio</taxon>
    </lineage>
</organism>
<dbReference type="SUPFAM" id="SSF53850">
    <property type="entry name" value="Periplasmic binding protein-like II"/>
    <property type="match status" value="1"/>
</dbReference>
<dbReference type="InterPro" id="IPR036390">
    <property type="entry name" value="WH_DNA-bd_sf"/>
</dbReference>
<accession>A0A2N7C883</accession>
<dbReference type="PANTHER" id="PTHR30427">
    <property type="entry name" value="TRANSCRIPTIONAL ACTIVATOR PROTEIN LYSR"/>
    <property type="match status" value="1"/>
</dbReference>
<evidence type="ECO:0000313" key="7">
    <source>
        <dbReference type="Proteomes" id="UP000235405"/>
    </source>
</evidence>
<dbReference type="Pfam" id="PF03466">
    <property type="entry name" value="LysR_substrate"/>
    <property type="match status" value="1"/>
</dbReference>
<sequence length="301" mass="33379">MNLRQLEVFYAIMQTGTVSGAARNLHVSQPNVTRILAHTEQQLGFGLFERVKGRLVPTVEAKTLLPEAEKVYQQLGQFRSLTNKVKQGHQHLRIGAPPILATKLLTQVIAQMSREQYSSKQELSFELLTANRDELCAGLLKHELDIAIAFGDEAPPAILTETLLTESLKVLVPSNTVEQLPAELTLDDLINYPLPIIGLDSRDPLGLLLHQSLIARDEHYHHPISVRGYSAAAELVKHQAGFAIVDPWTAEQYQNDDAVCVLPLQPDIQFSVSMLCAEHTPQSISVKQFIASLKSHTHPIT</sequence>
<dbReference type="Gene3D" id="3.40.190.290">
    <property type="match status" value="1"/>
</dbReference>
<dbReference type="SUPFAM" id="SSF46785">
    <property type="entry name" value="Winged helix' DNA-binding domain"/>
    <property type="match status" value="1"/>
</dbReference>
<evidence type="ECO:0000259" key="5">
    <source>
        <dbReference type="PROSITE" id="PS50931"/>
    </source>
</evidence>
<dbReference type="Pfam" id="PF00126">
    <property type="entry name" value="HTH_1"/>
    <property type="match status" value="1"/>
</dbReference>
<dbReference type="GO" id="GO:0009089">
    <property type="term" value="P:lysine biosynthetic process via diaminopimelate"/>
    <property type="evidence" value="ECO:0007669"/>
    <property type="project" value="TreeGrafter"/>
</dbReference>
<name>A0A2N7C883_VIBSP</name>
<dbReference type="Gene3D" id="1.10.10.10">
    <property type="entry name" value="Winged helix-like DNA-binding domain superfamily/Winged helix DNA-binding domain"/>
    <property type="match status" value="1"/>
</dbReference>
<dbReference type="GO" id="GO:0043565">
    <property type="term" value="F:sequence-specific DNA binding"/>
    <property type="evidence" value="ECO:0007669"/>
    <property type="project" value="TreeGrafter"/>
</dbReference>
<dbReference type="PROSITE" id="PS50931">
    <property type="entry name" value="HTH_LYSR"/>
    <property type="match status" value="1"/>
</dbReference>
<dbReference type="GO" id="GO:0010628">
    <property type="term" value="P:positive regulation of gene expression"/>
    <property type="evidence" value="ECO:0007669"/>
    <property type="project" value="TreeGrafter"/>
</dbReference>
<comment type="caution">
    <text evidence="6">The sequence shown here is derived from an EMBL/GenBank/DDBJ whole genome shotgun (WGS) entry which is preliminary data.</text>
</comment>
<evidence type="ECO:0000256" key="3">
    <source>
        <dbReference type="ARBA" id="ARBA00023125"/>
    </source>
</evidence>
<dbReference type="AlphaFoldDB" id="A0A2N7C883"/>
<protein>
    <submittedName>
        <fullName evidence="6">LysR family transcriptional regulator</fullName>
    </submittedName>
</protein>
<evidence type="ECO:0000256" key="1">
    <source>
        <dbReference type="ARBA" id="ARBA00009437"/>
    </source>
</evidence>
<keyword evidence="4" id="KW-0804">Transcription</keyword>
<dbReference type="InterPro" id="IPR000847">
    <property type="entry name" value="LysR_HTH_N"/>
</dbReference>
<dbReference type="EMBL" id="MCSW01000226">
    <property type="protein sequence ID" value="PMF17204.1"/>
    <property type="molecule type" value="Genomic_DNA"/>
</dbReference>
<evidence type="ECO:0000256" key="2">
    <source>
        <dbReference type="ARBA" id="ARBA00023015"/>
    </source>
</evidence>
<dbReference type="GO" id="GO:0003700">
    <property type="term" value="F:DNA-binding transcription factor activity"/>
    <property type="evidence" value="ECO:0007669"/>
    <property type="project" value="InterPro"/>
</dbReference>